<dbReference type="EMBL" id="AP014967">
    <property type="protein sequence ID" value="BAT12649.1"/>
    <property type="molecule type" value="Genomic_DNA"/>
</dbReference>
<name>A0A0P0XZP7_ORYSJ</name>
<gene>
    <name evidence="1" type="ordered locus">Os11g0144950</name>
    <name evidence="1" type="ORF">OSNPB_110144950</name>
</gene>
<reference evidence="1 2" key="2">
    <citation type="journal article" date="2013" name="Plant Cell Physiol.">
        <title>Rice Annotation Project Database (RAP-DB): an integrative and interactive database for rice genomics.</title>
        <authorList>
            <person name="Sakai H."/>
            <person name="Lee S.S."/>
            <person name="Tanaka T."/>
            <person name="Numa H."/>
            <person name="Kim J."/>
            <person name="Kawahara Y."/>
            <person name="Wakimoto H."/>
            <person name="Yang C.C."/>
            <person name="Iwamoto M."/>
            <person name="Abe T."/>
            <person name="Yamada Y."/>
            <person name="Muto A."/>
            <person name="Inokuchi H."/>
            <person name="Ikemura T."/>
            <person name="Matsumoto T."/>
            <person name="Sasaki T."/>
            <person name="Itoh T."/>
        </authorList>
    </citation>
    <scope>NUCLEOTIDE SEQUENCE [LARGE SCALE GENOMIC DNA]</scope>
    <source>
        <strain evidence="2">cv. Nipponbare</strain>
    </source>
</reference>
<dbReference type="Gramene" id="Os11t0144950-00">
    <property type="protein sequence ID" value="Os11t0144950-00"/>
    <property type="gene ID" value="Os11g0144950"/>
</dbReference>
<reference evidence="1 2" key="3">
    <citation type="journal article" date="2013" name="Rice">
        <title>Improvement of the Oryza sativa Nipponbare reference genome using next generation sequence and optical map data.</title>
        <authorList>
            <person name="Kawahara Y."/>
            <person name="de la Bastide M."/>
            <person name="Hamilton J.P."/>
            <person name="Kanamori H."/>
            <person name="McCombie W.R."/>
            <person name="Ouyang S."/>
            <person name="Schwartz D.C."/>
            <person name="Tanaka T."/>
            <person name="Wu J."/>
            <person name="Zhou S."/>
            <person name="Childs K.L."/>
            <person name="Davidson R.M."/>
            <person name="Lin H."/>
            <person name="Quesada-Ocampo L."/>
            <person name="Vaillancourt B."/>
            <person name="Sakai H."/>
            <person name="Lee S.S."/>
            <person name="Kim J."/>
            <person name="Numa H."/>
            <person name="Itoh T."/>
            <person name="Buell C.R."/>
            <person name="Matsumoto T."/>
        </authorList>
    </citation>
    <scope>NUCLEOTIDE SEQUENCE [LARGE SCALE GENOMIC DNA]</scope>
    <source>
        <strain evidence="2">cv. Nipponbare</strain>
    </source>
</reference>
<dbReference type="PaxDb" id="39947-A0A0P0XZP7"/>
<dbReference type="InParanoid" id="A0A0P0XZP7"/>
<accession>A0A0P0XZP7</accession>
<keyword evidence="2" id="KW-1185">Reference proteome</keyword>
<reference evidence="2" key="1">
    <citation type="journal article" date="2005" name="Nature">
        <title>The map-based sequence of the rice genome.</title>
        <authorList>
            <consortium name="International rice genome sequencing project (IRGSP)"/>
            <person name="Matsumoto T."/>
            <person name="Wu J."/>
            <person name="Kanamori H."/>
            <person name="Katayose Y."/>
            <person name="Fujisawa M."/>
            <person name="Namiki N."/>
            <person name="Mizuno H."/>
            <person name="Yamamoto K."/>
            <person name="Antonio B.A."/>
            <person name="Baba T."/>
            <person name="Sakata K."/>
            <person name="Nagamura Y."/>
            <person name="Aoki H."/>
            <person name="Arikawa K."/>
            <person name="Arita K."/>
            <person name="Bito T."/>
            <person name="Chiden Y."/>
            <person name="Fujitsuka N."/>
            <person name="Fukunaka R."/>
            <person name="Hamada M."/>
            <person name="Harada C."/>
            <person name="Hayashi A."/>
            <person name="Hijishita S."/>
            <person name="Honda M."/>
            <person name="Hosokawa S."/>
            <person name="Ichikawa Y."/>
            <person name="Idonuma A."/>
            <person name="Iijima M."/>
            <person name="Ikeda M."/>
            <person name="Ikeno M."/>
            <person name="Ito K."/>
            <person name="Ito S."/>
            <person name="Ito T."/>
            <person name="Ito Y."/>
            <person name="Ito Y."/>
            <person name="Iwabuchi A."/>
            <person name="Kamiya K."/>
            <person name="Karasawa W."/>
            <person name="Kurita K."/>
            <person name="Katagiri S."/>
            <person name="Kikuta A."/>
            <person name="Kobayashi H."/>
            <person name="Kobayashi N."/>
            <person name="Machita K."/>
            <person name="Maehara T."/>
            <person name="Masukawa M."/>
            <person name="Mizubayashi T."/>
            <person name="Mukai Y."/>
            <person name="Nagasaki H."/>
            <person name="Nagata Y."/>
            <person name="Naito S."/>
            <person name="Nakashima M."/>
            <person name="Nakama Y."/>
            <person name="Nakamichi Y."/>
            <person name="Nakamura M."/>
            <person name="Meguro A."/>
            <person name="Negishi M."/>
            <person name="Ohta I."/>
            <person name="Ohta T."/>
            <person name="Okamoto M."/>
            <person name="Ono N."/>
            <person name="Saji S."/>
            <person name="Sakaguchi M."/>
            <person name="Sakai K."/>
            <person name="Shibata M."/>
            <person name="Shimokawa T."/>
            <person name="Song J."/>
            <person name="Takazaki Y."/>
            <person name="Terasawa K."/>
            <person name="Tsugane M."/>
            <person name="Tsuji K."/>
            <person name="Ueda S."/>
            <person name="Waki K."/>
            <person name="Yamagata H."/>
            <person name="Yamamoto M."/>
            <person name="Yamamoto S."/>
            <person name="Yamane H."/>
            <person name="Yoshiki S."/>
            <person name="Yoshihara R."/>
            <person name="Yukawa K."/>
            <person name="Zhong H."/>
            <person name="Yano M."/>
            <person name="Yuan Q."/>
            <person name="Ouyang S."/>
            <person name="Liu J."/>
            <person name="Jones K.M."/>
            <person name="Gansberger K."/>
            <person name="Moffat K."/>
            <person name="Hill J."/>
            <person name="Bera J."/>
            <person name="Fadrosh D."/>
            <person name="Jin S."/>
            <person name="Johri S."/>
            <person name="Kim M."/>
            <person name="Overton L."/>
            <person name="Reardon M."/>
            <person name="Tsitrin T."/>
            <person name="Vuong H."/>
            <person name="Weaver B."/>
            <person name="Ciecko A."/>
            <person name="Tallon L."/>
            <person name="Jackson J."/>
            <person name="Pai G."/>
            <person name="Aken S.V."/>
            <person name="Utterback T."/>
            <person name="Reidmuller S."/>
            <person name="Feldblyum T."/>
            <person name="Hsiao J."/>
            <person name="Zismann V."/>
            <person name="Iobst S."/>
            <person name="de Vazeille A.R."/>
            <person name="Buell C.R."/>
            <person name="Ying K."/>
            <person name="Li Y."/>
            <person name="Lu T."/>
            <person name="Huang Y."/>
            <person name="Zhao Q."/>
            <person name="Feng Q."/>
            <person name="Zhang L."/>
            <person name="Zhu J."/>
            <person name="Weng Q."/>
            <person name="Mu J."/>
            <person name="Lu Y."/>
            <person name="Fan D."/>
            <person name="Liu Y."/>
            <person name="Guan J."/>
            <person name="Zhang Y."/>
            <person name="Yu S."/>
            <person name="Liu X."/>
            <person name="Zhang Y."/>
            <person name="Hong G."/>
            <person name="Han B."/>
            <person name="Choisne N."/>
            <person name="Demange N."/>
            <person name="Orjeda G."/>
            <person name="Samain S."/>
            <person name="Cattolico L."/>
            <person name="Pelletier E."/>
            <person name="Couloux A."/>
            <person name="Segurens B."/>
            <person name="Wincker P."/>
            <person name="D'Hont A."/>
            <person name="Scarpelli C."/>
            <person name="Weissenbach J."/>
            <person name="Salanoubat M."/>
            <person name="Quetier F."/>
            <person name="Yu Y."/>
            <person name="Kim H.R."/>
            <person name="Rambo T."/>
            <person name="Currie J."/>
            <person name="Collura K."/>
            <person name="Luo M."/>
            <person name="Yang T."/>
            <person name="Ammiraju J.S.S."/>
            <person name="Engler F."/>
            <person name="Soderlund C."/>
            <person name="Wing R.A."/>
            <person name="Palmer L.E."/>
            <person name="de la Bastide M."/>
            <person name="Spiegel L."/>
            <person name="Nascimento L."/>
            <person name="Zutavern T."/>
            <person name="O'Shaughnessy A."/>
            <person name="Dike S."/>
            <person name="Dedhia N."/>
            <person name="Preston R."/>
            <person name="Balija V."/>
            <person name="McCombie W.R."/>
            <person name="Chow T."/>
            <person name="Chen H."/>
            <person name="Chung M."/>
            <person name="Chen C."/>
            <person name="Shaw J."/>
            <person name="Wu H."/>
            <person name="Hsiao K."/>
            <person name="Chao Y."/>
            <person name="Chu M."/>
            <person name="Cheng C."/>
            <person name="Hour A."/>
            <person name="Lee P."/>
            <person name="Lin S."/>
            <person name="Lin Y."/>
            <person name="Liou J."/>
            <person name="Liu S."/>
            <person name="Hsing Y."/>
            <person name="Raghuvanshi S."/>
            <person name="Mohanty A."/>
            <person name="Bharti A.K."/>
            <person name="Gaur A."/>
            <person name="Gupta V."/>
            <person name="Kumar D."/>
            <person name="Ravi V."/>
            <person name="Vij S."/>
            <person name="Kapur A."/>
            <person name="Khurana P."/>
            <person name="Khurana P."/>
            <person name="Khurana J.P."/>
            <person name="Tyagi A.K."/>
            <person name="Gaikwad K."/>
            <person name="Singh A."/>
            <person name="Dalal V."/>
            <person name="Srivastava S."/>
            <person name="Dixit A."/>
            <person name="Pal A.K."/>
            <person name="Ghazi I.A."/>
            <person name="Yadav M."/>
            <person name="Pandit A."/>
            <person name="Bhargava A."/>
            <person name="Sureshbabu K."/>
            <person name="Batra K."/>
            <person name="Sharma T.R."/>
            <person name="Mohapatra T."/>
            <person name="Singh N.K."/>
            <person name="Messing J."/>
            <person name="Nelson A.B."/>
            <person name="Fuks G."/>
            <person name="Kavchok S."/>
            <person name="Keizer G."/>
            <person name="Linton E."/>
            <person name="Llaca V."/>
            <person name="Song R."/>
            <person name="Tanyolac B."/>
            <person name="Young S."/>
            <person name="Ho-Il K."/>
            <person name="Hahn J.H."/>
            <person name="Sangsakoo G."/>
            <person name="Vanavichit A."/>
            <person name="de Mattos Luiz.A.T."/>
            <person name="Zimmer P.D."/>
            <person name="Malone G."/>
            <person name="Dellagostin O."/>
            <person name="de Oliveira A.C."/>
            <person name="Bevan M."/>
            <person name="Bancroft I."/>
            <person name="Minx P."/>
            <person name="Cordum H."/>
            <person name="Wilson R."/>
            <person name="Cheng Z."/>
            <person name="Jin W."/>
            <person name="Jiang J."/>
            <person name="Leong S.A."/>
            <person name="Iwama H."/>
            <person name="Gojobori T."/>
            <person name="Itoh T."/>
            <person name="Niimura Y."/>
            <person name="Fujii Y."/>
            <person name="Habara T."/>
            <person name="Sakai H."/>
            <person name="Sato Y."/>
            <person name="Wilson G."/>
            <person name="Kumar K."/>
            <person name="McCouch S."/>
            <person name="Juretic N."/>
            <person name="Hoen D."/>
            <person name="Wright S."/>
            <person name="Bruskiewich R."/>
            <person name="Bureau T."/>
            <person name="Miyao A."/>
            <person name="Hirochika H."/>
            <person name="Nishikawa T."/>
            <person name="Kadowaki K."/>
            <person name="Sugiura M."/>
            <person name="Burr B."/>
            <person name="Sasaki T."/>
        </authorList>
    </citation>
    <scope>NUCLEOTIDE SEQUENCE [LARGE SCALE GENOMIC DNA]</scope>
    <source>
        <strain evidence="2">cv. Nipponbare</strain>
    </source>
</reference>
<protein>
    <submittedName>
        <fullName evidence="1">Os11g0144950 protein</fullName>
    </submittedName>
</protein>
<dbReference type="AlphaFoldDB" id="A0A0P0XZP7"/>
<evidence type="ECO:0000313" key="2">
    <source>
        <dbReference type="Proteomes" id="UP000059680"/>
    </source>
</evidence>
<sequence length="84" mass="9506">MAGLALLPEPARWVHACFVGEACCKNRDEEQELSPLLQLPLLLFLLDMLLQLKQILEPFRHTNTGRTRTETYTDLDACLQLPAA</sequence>
<proteinExistence type="predicted"/>
<dbReference type="Proteomes" id="UP000059680">
    <property type="component" value="Chromosome 11"/>
</dbReference>
<evidence type="ECO:0000313" key="1">
    <source>
        <dbReference type="EMBL" id="BAT12649.1"/>
    </source>
</evidence>
<organism evidence="1 2">
    <name type="scientific">Oryza sativa subsp. japonica</name>
    <name type="common">Rice</name>
    <dbReference type="NCBI Taxonomy" id="39947"/>
    <lineage>
        <taxon>Eukaryota</taxon>
        <taxon>Viridiplantae</taxon>
        <taxon>Streptophyta</taxon>
        <taxon>Embryophyta</taxon>
        <taxon>Tracheophyta</taxon>
        <taxon>Spermatophyta</taxon>
        <taxon>Magnoliopsida</taxon>
        <taxon>Liliopsida</taxon>
        <taxon>Poales</taxon>
        <taxon>Poaceae</taxon>
        <taxon>BOP clade</taxon>
        <taxon>Oryzoideae</taxon>
        <taxon>Oryzeae</taxon>
        <taxon>Oryzinae</taxon>
        <taxon>Oryza</taxon>
        <taxon>Oryza sativa</taxon>
    </lineage>
</organism>